<evidence type="ECO:0000313" key="2">
    <source>
        <dbReference type="Proteomes" id="UP000762703"/>
    </source>
</evidence>
<reference evidence="1" key="1">
    <citation type="submission" date="2019-04" db="EMBL/GenBank/DDBJ databases">
        <title>Evolution of Biomass-Degrading Anaerobic Consortia Revealed by Metagenomics.</title>
        <authorList>
            <person name="Peng X."/>
        </authorList>
    </citation>
    <scope>NUCLEOTIDE SEQUENCE</scope>
    <source>
        <strain evidence="1">SIG12</strain>
    </source>
</reference>
<dbReference type="RefSeq" id="WP_303737182.1">
    <property type="nucleotide sequence ID" value="NZ_SUTE01000056.1"/>
</dbReference>
<accession>A0A8T3VLH6</accession>
<proteinExistence type="predicted"/>
<dbReference type="EMBL" id="SUTE01000056">
    <property type="protein sequence ID" value="MBE6505530.1"/>
    <property type="molecule type" value="Genomic_DNA"/>
</dbReference>
<gene>
    <name evidence="1" type="ORF">E7Z73_07315</name>
</gene>
<protein>
    <submittedName>
        <fullName evidence="1">Uncharacterized protein</fullName>
    </submittedName>
</protein>
<dbReference type="AlphaFoldDB" id="A0A8T3VLH6"/>
<comment type="caution">
    <text evidence="1">The sequence shown here is derived from an EMBL/GenBank/DDBJ whole genome shotgun (WGS) entry which is preliminary data.</text>
</comment>
<sequence length="59" mass="6843">MAIDLNHPHDKCSDYSNYYTNNSFSWPFQVTYLLCMLNSTNCYSNKSAEIPPFKSIITL</sequence>
<organism evidence="1 2">
    <name type="scientific">Methanobrevibacter millerae</name>
    <dbReference type="NCBI Taxonomy" id="230361"/>
    <lineage>
        <taxon>Archaea</taxon>
        <taxon>Methanobacteriati</taxon>
        <taxon>Methanobacteriota</taxon>
        <taxon>Methanomada group</taxon>
        <taxon>Methanobacteria</taxon>
        <taxon>Methanobacteriales</taxon>
        <taxon>Methanobacteriaceae</taxon>
        <taxon>Methanobrevibacter</taxon>
    </lineage>
</organism>
<name>A0A8T3VLH6_9EURY</name>
<dbReference type="Proteomes" id="UP000762703">
    <property type="component" value="Unassembled WGS sequence"/>
</dbReference>
<evidence type="ECO:0000313" key="1">
    <source>
        <dbReference type="EMBL" id="MBE6505530.1"/>
    </source>
</evidence>